<evidence type="ECO:0000256" key="2">
    <source>
        <dbReference type="ARBA" id="ARBA00022737"/>
    </source>
</evidence>
<evidence type="ECO:0000313" key="7">
    <source>
        <dbReference type="EMBL" id="KAG8367881.1"/>
    </source>
</evidence>
<dbReference type="SUPFAM" id="SSF57783">
    <property type="entry name" value="Zinc beta-ribbon"/>
    <property type="match status" value="1"/>
</dbReference>
<dbReference type="Gene3D" id="1.10.472.10">
    <property type="entry name" value="Cyclin-like"/>
    <property type="match status" value="1"/>
</dbReference>
<evidence type="ECO:0000256" key="4">
    <source>
        <dbReference type="ARBA" id="ARBA00023163"/>
    </source>
</evidence>
<dbReference type="Pfam" id="PF00382">
    <property type="entry name" value="TFIIB"/>
    <property type="match status" value="2"/>
</dbReference>
<evidence type="ECO:0000259" key="6">
    <source>
        <dbReference type="PROSITE" id="PS51134"/>
    </source>
</evidence>
<keyword evidence="4" id="KW-0804">Transcription</keyword>
<dbReference type="GO" id="GO:0008270">
    <property type="term" value="F:zinc ion binding"/>
    <property type="evidence" value="ECO:0007669"/>
    <property type="project" value="UniProtKB-KW"/>
</dbReference>
<dbReference type="PRINTS" id="PR00685">
    <property type="entry name" value="TIFACTORIIB"/>
</dbReference>
<dbReference type="InterPro" id="IPR023486">
    <property type="entry name" value="TFIIB_CS"/>
</dbReference>
<organism evidence="7 8">
    <name type="scientific">Buddleja alternifolia</name>
    <dbReference type="NCBI Taxonomy" id="168488"/>
    <lineage>
        <taxon>Eukaryota</taxon>
        <taxon>Viridiplantae</taxon>
        <taxon>Streptophyta</taxon>
        <taxon>Embryophyta</taxon>
        <taxon>Tracheophyta</taxon>
        <taxon>Spermatophyta</taxon>
        <taxon>Magnoliopsida</taxon>
        <taxon>eudicotyledons</taxon>
        <taxon>Gunneridae</taxon>
        <taxon>Pentapetalae</taxon>
        <taxon>asterids</taxon>
        <taxon>lamiids</taxon>
        <taxon>Lamiales</taxon>
        <taxon>Scrophulariaceae</taxon>
        <taxon>Buddlejeae</taxon>
        <taxon>Buddleja</taxon>
    </lineage>
</organism>
<dbReference type="GO" id="GO:0070897">
    <property type="term" value="P:transcription preinitiation complex assembly"/>
    <property type="evidence" value="ECO:0007669"/>
    <property type="project" value="InterPro"/>
</dbReference>
<dbReference type="InterPro" id="IPR036915">
    <property type="entry name" value="Cyclin-like_sf"/>
</dbReference>
<dbReference type="Pfam" id="PF08271">
    <property type="entry name" value="Zn_Ribbon_TF"/>
    <property type="match status" value="1"/>
</dbReference>
<dbReference type="SUPFAM" id="SSF47954">
    <property type="entry name" value="Cyclin-like"/>
    <property type="match status" value="2"/>
</dbReference>
<name>A0AAV6WBM8_9LAMI</name>
<dbReference type="CDD" id="cd20551">
    <property type="entry name" value="CYCLIN_TFIIB_rpt1"/>
    <property type="match status" value="1"/>
</dbReference>
<keyword evidence="3" id="KW-0805">Transcription regulation</keyword>
<dbReference type="EMBL" id="WHWC01000016">
    <property type="protein sequence ID" value="KAG8367881.1"/>
    <property type="molecule type" value="Genomic_DNA"/>
</dbReference>
<dbReference type="AlphaFoldDB" id="A0AAV6WBM8"/>
<evidence type="ECO:0000256" key="3">
    <source>
        <dbReference type="ARBA" id="ARBA00023015"/>
    </source>
</evidence>
<dbReference type="PROSITE" id="PS51134">
    <property type="entry name" value="ZF_TFIIB"/>
    <property type="match status" value="1"/>
</dbReference>
<gene>
    <name evidence="7" type="ORF">BUALT_Bualt16G0118700</name>
</gene>
<keyword evidence="5" id="KW-0479">Metal-binding</keyword>
<proteinExistence type="inferred from homology"/>
<keyword evidence="8" id="KW-1185">Reference proteome</keyword>
<keyword evidence="5" id="KW-0862">Zinc</keyword>
<keyword evidence="5" id="KW-0863">Zinc-finger</keyword>
<dbReference type="Proteomes" id="UP000826271">
    <property type="component" value="Unassembled WGS sequence"/>
</dbReference>
<keyword evidence="2" id="KW-0677">Repeat</keyword>
<dbReference type="GO" id="GO:0005634">
    <property type="term" value="C:nucleus"/>
    <property type="evidence" value="ECO:0007669"/>
    <property type="project" value="TreeGrafter"/>
</dbReference>
<accession>A0AAV6WBM8</accession>
<evidence type="ECO:0000256" key="1">
    <source>
        <dbReference type="ARBA" id="ARBA00010857"/>
    </source>
</evidence>
<dbReference type="GO" id="GO:0017025">
    <property type="term" value="F:TBP-class protein binding"/>
    <property type="evidence" value="ECO:0007669"/>
    <property type="project" value="InterPro"/>
</dbReference>
<protein>
    <recommendedName>
        <fullName evidence="6">TFIIB-type domain-containing protein</fullName>
    </recommendedName>
</protein>
<dbReference type="Gene3D" id="1.10.472.170">
    <property type="match status" value="1"/>
</dbReference>
<dbReference type="InterPro" id="IPR013137">
    <property type="entry name" value="Znf_TFIIB"/>
</dbReference>
<reference evidence="7" key="1">
    <citation type="submission" date="2019-10" db="EMBL/GenBank/DDBJ databases">
        <authorList>
            <person name="Zhang R."/>
            <person name="Pan Y."/>
            <person name="Wang J."/>
            <person name="Ma R."/>
            <person name="Yu S."/>
        </authorList>
    </citation>
    <scope>NUCLEOTIDE SEQUENCE</scope>
    <source>
        <strain evidence="7">LA-IB0</strain>
        <tissue evidence="7">Leaf</tissue>
    </source>
</reference>
<dbReference type="InterPro" id="IPR000812">
    <property type="entry name" value="TFIIB"/>
</dbReference>
<evidence type="ECO:0000256" key="5">
    <source>
        <dbReference type="PROSITE-ProRule" id="PRU00469"/>
    </source>
</evidence>
<comment type="similarity">
    <text evidence="1">Belongs to the TFIIB family.</text>
</comment>
<dbReference type="PROSITE" id="PS00782">
    <property type="entry name" value="TFIIB"/>
    <property type="match status" value="1"/>
</dbReference>
<comment type="caution">
    <text evidence="7">The sequence shown here is derived from an EMBL/GenBank/DDBJ whole genome shotgun (WGS) entry which is preliminary data.</text>
</comment>
<dbReference type="FunFam" id="1.10.472.170:FF:000001">
    <property type="entry name" value="Transcription initiation factor IIB"/>
    <property type="match status" value="1"/>
</dbReference>
<evidence type="ECO:0000313" key="8">
    <source>
        <dbReference type="Proteomes" id="UP000826271"/>
    </source>
</evidence>
<sequence length="424" mass="47943">MSDLYCSDCKRMTEVVSDHSAGDTVCSECGLVLEARSIDESSEWRIFADDSGDHDPNRVGGPVNPLLGDAALSTVISRSANGSNADPSLSRLQNRGGDPDRAIVFAFKTIANMADRLSLVTTIKDRASEIYKRLEDQKCTRGRNLEALVAACIYIACRQEGKPRTVKEVKAVQETVQKAGDFDISFWNRRRWGGERKHFSLSHRSRYLDFPTQKTCLLFFYCRRSPISIAAAIIFMITQLSDSKKPLRDISIATTVAEGTIKNAYRDLYPHAAKIIPEWYAKDRDLKNLSSPKPNRRVSISRIWDWTYSCFDYLSRSHALCKCRGLSRFSASNPKKNIRGCTRGIALRKLNKKNNNEKLVIHIDPEQGRPVDSVESAKLSRELGQISRESLRVPIKWKDLDREDFMLAFDQLDMVLGLVSYVAF</sequence>
<dbReference type="PANTHER" id="PTHR11618">
    <property type="entry name" value="TRANSCRIPTION INITIATION FACTOR IIB-RELATED"/>
    <property type="match status" value="1"/>
</dbReference>
<dbReference type="PANTHER" id="PTHR11618:SF50">
    <property type="entry name" value="TRANSCRIPTION INITIATION FACTOR IIB-2-LIKE"/>
    <property type="match status" value="1"/>
</dbReference>
<dbReference type="InterPro" id="IPR013150">
    <property type="entry name" value="TFIIB_cyclin"/>
</dbReference>
<dbReference type="GO" id="GO:0097550">
    <property type="term" value="C:transcription preinitiation complex"/>
    <property type="evidence" value="ECO:0007669"/>
    <property type="project" value="TreeGrafter"/>
</dbReference>
<feature type="domain" description="TFIIB-type" evidence="6">
    <location>
        <begin position="2"/>
        <end position="34"/>
    </location>
</feature>